<feature type="compositionally biased region" description="Polar residues" evidence="1">
    <location>
        <begin position="9"/>
        <end position="21"/>
    </location>
</feature>
<sequence length="57" mass="6444">SKNDDKSCQEVQKQNNKTTPVKASRNDTKSDEKQQFENSKSDDTEATKSPEAMKLPK</sequence>
<comment type="caution">
    <text evidence="2">The sequence shown here is derived from an EMBL/GenBank/DDBJ whole genome shotgun (WGS) entry which is preliminary data.</text>
</comment>
<proteinExistence type="predicted"/>
<reference evidence="2 3" key="1">
    <citation type="submission" date="2021-06" db="EMBL/GenBank/DDBJ databases">
        <authorList>
            <person name="Kallberg Y."/>
            <person name="Tangrot J."/>
            <person name="Rosling A."/>
        </authorList>
    </citation>
    <scope>NUCLEOTIDE SEQUENCE [LARGE SCALE GENOMIC DNA]</scope>
    <source>
        <strain evidence="2 3">120-4 pot B 10/14</strain>
    </source>
</reference>
<name>A0ABN7X5B1_GIGMA</name>
<evidence type="ECO:0000313" key="2">
    <source>
        <dbReference type="EMBL" id="CAG8847820.1"/>
    </source>
</evidence>
<feature type="region of interest" description="Disordered" evidence="1">
    <location>
        <begin position="1"/>
        <end position="57"/>
    </location>
</feature>
<dbReference type="Proteomes" id="UP000789901">
    <property type="component" value="Unassembled WGS sequence"/>
</dbReference>
<dbReference type="EMBL" id="CAJVQB010089454">
    <property type="protein sequence ID" value="CAG8847820.1"/>
    <property type="molecule type" value="Genomic_DNA"/>
</dbReference>
<feature type="non-terminal residue" evidence="2">
    <location>
        <position position="1"/>
    </location>
</feature>
<protein>
    <submittedName>
        <fullName evidence="2">23957_t:CDS:1</fullName>
    </submittedName>
</protein>
<feature type="compositionally biased region" description="Basic and acidic residues" evidence="1">
    <location>
        <begin position="24"/>
        <end position="48"/>
    </location>
</feature>
<gene>
    <name evidence="2" type="ORF">GMARGA_LOCUS38862</name>
</gene>
<evidence type="ECO:0000313" key="3">
    <source>
        <dbReference type="Proteomes" id="UP000789901"/>
    </source>
</evidence>
<organism evidence="2 3">
    <name type="scientific">Gigaspora margarita</name>
    <dbReference type="NCBI Taxonomy" id="4874"/>
    <lineage>
        <taxon>Eukaryota</taxon>
        <taxon>Fungi</taxon>
        <taxon>Fungi incertae sedis</taxon>
        <taxon>Mucoromycota</taxon>
        <taxon>Glomeromycotina</taxon>
        <taxon>Glomeromycetes</taxon>
        <taxon>Diversisporales</taxon>
        <taxon>Gigasporaceae</taxon>
        <taxon>Gigaspora</taxon>
    </lineage>
</organism>
<evidence type="ECO:0000256" key="1">
    <source>
        <dbReference type="SAM" id="MobiDB-lite"/>
    </source>
</evidence>
<keyword evidence="3" id="KW-1185">Reference proteome</keyword>
<accession>A0ABN7X5B1</accession>